<reference evidence="1 2" key="1">
    <citation type="journal article" date="2009" name="Proc. Natl. Acad. Sci. U.S.A.">
        <title>Eukaryote-to-eukaryote gene transfer events revealed by the genome sequence of the wine yeast Saccharomyces cerevisiae EC1118.</title>
        <authorList>
            <person name="Novo M."/>
            <person name="Bigey F."/>
            <person name="Beyne E."/>
            <person name="Galeote V."/>
            <person name="Gavory F."/>
            <person name="Mallet S."/>
            <person name="Cambot B."/>
            <person name="Legras J.L."/>
            <person name="Wincker P."/>
            <person name="Casaregola S."/>
            <person name="Dequin S."/>
        </authorList>
    </citation>
    <scope>NUCLEOTIDE SEQUENCE [LARGE SCALE GENOMIC DNA]</scope>
    <source>
        <strain evidence="2">Lalvin EC1118 / Prise de mousse</strain>
    </source>
</reference>
<accession>C8Z667</accession>
<dbReference type="Proteomes" id="UP000000286">
    <property type="component" value="Chromosome IV"/>
</dbReference>
<evidence type="ECO:0000313" key="1">
    <source>
        <dbReference type="EMBL" id="CAY79006.1"/>
    </source>
</evidence>
<sequence length="38" mass="4546">MLYNMNYLVFSLLWYFLVSGRKGEVCWRFLGIVKSPNT</sequence>
<evidence type="ECO:0000313" key="2">
    <source>
        <dbReference type="Proteomes" id="UP000000286"/>
    </source>
</evidence>
<gene>
    <name evidence="1" type="ORF">EC1118_1D0_8273g</name>
</gene>
<organism evidence="1 2">
    <name type="scientific">Saccharomyces cerevisiae (strain Lalvin EC1118 / Prise de mousse)</name>
    <name type="common">Baker's yeast</name>
    <dbReference type="NCBI Taxonomy" id="643680"/>
    <lineage>
        <taxon>Eukaryota</taxon>
        <taxon>Fungi</taxon>
        <taxon>Dikarya</taxon>
        <taxon>Ascomycota</taxon>
        <taxon>Saccharomycotina</taxon>
        <taxon>Saccharomycetes</taxon>
        <taxon>Saccharomycetales</taxon>
        <taxon>Saccharomycetaceae</taxon>
        <taxon>Saccharomyces</taxon>
    </lineage>
</organism>
<protein>
    <submittedName>
        <fullName evidence="1">EC1118_1D0_8273p</fullName>
    </submittedName>
</protein>
<proteinExistence type="predicted"/>
<dbReference type="AlphaFoldDB" id="C8Z667"/>
<dbReference type="HOGENOM" id="CLU_3335853_0_0_1"/>
<name>C8Z667_YEAS8</name>
<dbReference type="EMBL" id="FN393063">
    <property type="protein sequence ID" value="CAY79006.1"/>
    <property type="molecule type" value="Genomic_DNA"/>
</dbReference>